<name>A0A6N2T6M7_9ACTO</name>
<organism evidence="1">
    <name type="scientific">Schaalia odontolytica</name>
    <dbReference type="NCBI Taxonomy" id="1660"/>
    <lineage>
        <taxon>Bacteria</taxon>
        <taxon>Bacillati</taxon>
        <taxon>Actinomycetota</taxon>
        <taxon>Actinomycetes</taxon>
        <taxon>Actinomycetales</taxon>
        <taxon>Actinomycetaceae</taxon>
        <taxon>Schaalia</taxon>
    </lineage>
</organism>
<dbReference type="EMBL" id="CACRSM010000002">
    <property type="protein sequence ID" value="VYS99760.1"/>
    <property type="molecule type" value="Genomic_DNA"/>
</dbReference>
<gene>
    <name evidence="1" type="ORF">AOLFYP35_01146</name>
</gene>
<dbReference type="AlphaFoldDB" id="A0A6N2T6M7"/>
<evidence type="ECO:0000313" key="1">
    <source>
        <dbReference type="EMBL" id="VYS99760.1"/>
    </source>
</evidence>
<dbReference type="Pfam" id="PF21853">
    <property type="entry name" value="DUF6912"/>
    <property type="match status" value="1"/>
</dbReference>
<dbReference type="InterPro" id="IPR054206">
    <property type="entry name" value="DUF6912"/>
</dbReference>
<proteinExistence type="predicted"/>
<protein>
    <submittedName>
        <fullName evidence="1">Uncharacterized protein</fullName>
    </submittedName>
</protein>
<sequence length="153" mass="17068">MRIYYPVLARELEEGNLAPRPAYCVDASSSLRGEDLELAEDDARDLAALDSLALLRDEQGALSRCIIAADIEGISVAHFDGEVAQTQPCAPVESHIAAYFIDHPDASEKVRAVLDAQTQDEADEAVARLWDESMEWYAPEEREDVIRILRQMH</sequence>
<reference evidence="1" key="1">
    <citation type="submission" date="2019-11" db="EMBL/GenBank/DDBJ databases">
        <authorList>
            <person name="Feng L."/>
        </authorList>
    </citation>
    <scope>NUCLEOTIDE SEQUENCE</scope>
    <source>
        <strain evidence="1">AodontolyticusLFYP35</strain>
    </source>
</reference>
<accession>A0A6N2T6M7</accession>